<gene>
    <name evidence="1" type="ORF">F5148DRAFT_1378596</name>
</gene>
<dbReference type="Proteomes" id="UP001207468">
    <property type="component" value="Unassembled WGS sequence"/>
</dbReference>
<keyword evidence="2" id="KW-1185">Reference proteome</keyword>
<evidence type="ECO:0000313" key="1">
    <source>
        <dbReference type="EMBL" id="KAI9452607.1"/>
    </source>
</evidence>
<proteinExistence type="predicted"/>
<dbReference type="EMBL" id="JAGFNK010000331">
    <property type="protein sequence ID" value="KAI9452607.1"/>
    <property type="molecule type" value="Genomic_DNA"/>
</dbReference>
<protein>
    <submittedName>
        <fullName evidence="1">Outer membrane efflux protein</fullName>
    </submittedName>
</protein>
<reference evidence="1" key="1">
    <citation type="submission" date="2021-03" db="EMBL/GenBank/DDBJ databases">
        <title>Evolutionary priming and transition to the ectomycorrhizal habit in an iconic lineage of mushroom-forming fungi: is preadaptation a requirement?</title>
        <authorList>
            <consortium name="DOE Joint Genome Institute"/>
            <person name="Looney B.P."/>
            <person name="Miyauchi S."/>
            <person name="Morin E."/>
            <person name="Drula E."/>
            <person name="Courty P.E."/>
            <person name="Chicoki N."/>
            <person name="Fauchery L."/>
            <person name="Kohler A."/>
            <person name="Kuo A."/>
            <person name="LaButti K."/>
            <person name="Pangilinan J."/>
            <person name="Lipzen A."/>
            <person name="Riley R."/>
            <person name="Andreopoulos W."/>
            <person name="He G."/>
            <person name="Johnson J."/>
            <person name="Barry K.W."/>
            <person name="Grigoriev I.V."/>
            <person name="Nagy L."/>
            <person name="Hibbett D."/>
            <person name="Henrissat B."/>
            <person name="Matheny P.B."/>
            <person name="Labbe J."/>
            <person name="Martin A.F."/>
        </authorList>
    </citation>
    <scope>NUCLEOTIDE SEQUENCE</scope>
    <source>
        <strain evidence="1">BPL698</strain>
    </source>
</reference>
<comment type="caution">
    <text evidence="1">The sequence shown here is derived from an EMBL/GenBank/DDBJ whole genome shotgun (WGS) entry which is preliminary data.</text>
</comment>
<organism evidence="1 2">
    <name type="scientific">Russula earlei</name>
    <dbReference type="NCBI Taxonomy" id="71964"/>
    <lineage>
        <taxon>Eukaryota</taxon>
        <taxon>Fungi</taxon>
        <taxon>Dikarya</taxon>
        <taxon>Basidiomycota</taxon>
        <taxon>Agaricomycotina</taxon>
        <taxon>Agaricomycetes</taxon>
        <taxon>Russulales</taxon>
        <taxon>Russulaceae</taxon>
        <taxon>Russula</taxon>
    </lineage>
</organism>
<name>A0ACC0TXG2_9AGAM</name>
<evidence type="ECO:0000313" key="2">
    <source>
        <dbReference type="Proteomes" id="UP001207468"/>
    </source>
</evidence>
<accession>A0ACC0TXG2</accession>
<sequence>MMKRYYYPILLSIITIISGFHAGAQQVLTLKDAIQTALTNYGTIKAKSNYVNAARASVKETYAEALPDLNLSAQQDYGTINGQNGPLYGYRGLSVASSGPVLPNQNWNAAFGALYLANINWDFYSFGKIREKQKVYESILHNNEDDLEQEKFQQQVRASAAYLNLLAAQRIVKAQQANLDRAVALSKVVIARVKSGLNPGVDSSLANAQVSNARIVLTNAQDYAQEQANQLSQLLGTAPATEYVIDTQFVVHIPTALYDTSKQALQNHPLLRYYQSRVTISDEQAKYLRTFNYPTFSLFGVMQDRGSGFHDDYSAANPGSYSHNYFDGVGMQRSNYLIGVGVTWNLTSPLRVREQVASQRFNSRGLQDEYNLVSQRLQAQLLLSDAKIKNAVANYVEAPIELKTATDAFQQKTVLYKNGLSNIVDVTQALFLLNRAETDRDIAYNNVWQALLLKAAASGDITLFTNAF</sequence>